<dbReference type="InterPro" id="IPR011011">
    <property type="entry name" value="Znf_FYVE_PHD"/>
</dbReference>
<keyword evidence="3" id="KW-0862">Zinc</keyword>
<keyword evidence="2 4" id="KW-0863">Zinc-finger</keyword>
<keyword evidence="9" id="KW-1185">Reference proteome</keyword>
<dbReference type="SMART" id="SM00184">
    <property type="entry name" value="RING"/>
    <property type="match status" value="1"/>
</dbReference>
<keyword evidence="1" id="KW-0479">Metal-binding</keyword>
<feature type="domain" description="PHD-type" evidence="6">
    <location>
        <begin position="381"/>
        <end position="430"/>
    </location>
</feature>
<dbReference type="InterPro" id="IPR058746">
    <property type="entry name" value="Znf_RING-type_Topors"/>
</dbReference>
<feature type="region of interest" description="Disordered" evidence="5">
    <location>
        <begin position="155"/>
        <end position="184"/>
    </location>
</feature>
<comment type="caution">
    <text evidence="8">The sequence shown here is derived from an EMBL/GenBank/DDBJ whole genome shotgun (WGS) entry which is preliminary data.</text>
</comment>
<dbReference type="InterPro" id="IPR001841">
    <property type="entry name" value="Znf_RING"/>
</dbReference>
<dbReference type="Pfam" id="PF13639">
    <property type="entry name" value="zf-RING_2"/>
    <property type="match status" value="1"/>
</dbReference>
<feature type="domain" description="RING-type" evidence="7">
    <location>
        <begin position="289"/>
        <end position="331"/>
    </location>
</feature>
<evidence type="ECO:0000256" key="3">
    <source>
        <dbReference type="ARBA" id="ARBA00022833"/>
    </source>
</evidence>
<proteinExistence type="predicted"/>
<evidence type="ECO:0000313" key="8">
    <source>
        <dbReference type="EMBL" id="KAH6826471.1"/>
    </source>
</evidence>
<evidence type="ECO:0000313" key="9">
    <source>
        <dbReference type="Proteomes" id="UP001190926"/>
    </source>
</evidence>
<accession>A0AAD4J3G9</accession>
<feature type="compositionally biased region" description="Basic residues" evidence="5">
    <location>
        <begin position="162"/>
        <end position="182"/>
    </location>
</feature>
<evidence type="ECO:0000256" key="2">
    <source>
        <dbReference type="ARBA" id="ARBA00022771"/>
    </source>
</evidence>
<protein>
    <submittedName>
        <fullName evidence="8">Uncharacterized protein</fullName>
    </submittedName>
</protein>
<dbReference type="PROSITE" id="PS50016">
    <property type="entry name" value="ZF_PHD_2"/>
    <property type="match status" value="1"/>
</dbReference>
<dbReference type="PROSITE" id="PS50089">
    <property type="entry name" value="ZF_RING_2"/>
    <property type="match status" value="1"/>
</dbReference>
<dbReference type="InterPro" id="IPR017907">
    <property type="entry name" value="Znf_RING_CS"/>
</dbReference>
<evidence type="ECO:0000259" key="7">
    <source>
        <dbReference type="PROSITE" id="PS50089"/>
    </source>
</evidence>
<dbReference type="SMART" id="SM00249">
    <property type="entry name" value="PHD"/>
    <property type="match status" value="1"/>
</dbReference>
<dbReference type="GO" id="GO:0008270">
    <property type="term" value="F:zinc ion binding"/>
    <property type="evidence" value="ECO:0007669"/>
    <property type="project" value="UniProtKB-KW"/>
</dbReference>
<dbReference type="InterPro" id="IPR013083">
    <property type="entry name" value="Znf_RING/FYVE/PHD"/>
</dbReference>
<feature type="compositionally biased region" description="Acidic residues" evidence="5">
    <location>
        <begin position="26"/>
        <end position="42"/>
    </location>
</feature>
<reference evidence="8 9" key="1">
    <citation type="journal article" date="2021" name="Nat. Commun.">
        <title>Incipient diploidization of the medicinal plant Perilla within 10,000 years.</title>
        <authorList>
            <person name="Zhang Y."/>
            <person name="Shen Q."/>
            <person name="Leng L."/>
            <person name="Zhang D."/>
            <person name="Chen S."/>
            <person name="Shi Y."/>
            <person name="Ning Z."/>
            <person name="Chen S."/>
        </authorList>
    </citation>
    <scope>NUCLEOTIDE SEQUENCE [LARGE SCALE GENOMIC DNA]</scope>
    <source>
        <strain evidence="9">cv. PC099</strain>
    </source>
</reference>
<dbReference type="SUPFAM" id="SSF57850">
    <property type="entry name" value="RING/U-box"/>
    <property type="match status" value="1"/>
</dbReference>
<dbReference type="PANTHER" id="PTHR47177">
    <property type="entry name" value="F18C1.6 PROTEIN"/>
    <property type="match status" value="1"/>
</dbReference>
<dbReference type="InterPro" id="IPR001965">
    <property type="entry name" value="Znf_PHD"/>
</dbReference>
<sequence length="691" mass="77822">MARGGRVSTKHQTGNKVQLKKKGPDESDEDYVVCKDDESEDDYCYRNADDEAEGSLGESEEVNKVGKPTRQRKGGAKGRKKGIQEDYFGGELRMITSYSSAKGKADHHSNEKPRKETNASYQEEGEDSDWNDSDSDEVLLPVMKKKNNKVNRVRVQEDLSAQRKRQKRKLKSLKTTTRKKPKNGCPVKEIKAVAQKTKRGTRNDGGIGKLNAGSDSDAAVYEYTISEEEREQIREGREICKSLTTDLRSSSFLKMIKEEETVPSQQKRPRTKEKEKMVDIKIEVGKHVCGICLSEEGKIRVRGILNCCSHHFCFSCILEWSKVESRCPLCKQRFSTISNPAQVVGDGDHNLRDVIIPVPERDQVYQPSVEELRAYLDPYEDVPCTECHQGGDDALMLLCDLCDSPAHTYCVGLGSEVPEGNWYCVVCRPTELVSSNAQRLPTPHHGENNNLCDGPSPVVSIRETIDHNELYVPETPFSQETLPCASPSYSQTADSPSSGSIALTVNERRRVQQQIHHLILHNRSQQSERSGSMSLSPVSGNSLFGSQLRHLEAVPVRGTRQNIHQQEGRLPYYATISNTRVNTSSIREVRCSSPQKEHVQSMVRSHLKSFSRNSVLGYVSFKKIARGSTHTILAAYRVEHRQNEVYRVETRPLPCRHLHSVASPVAAQCSSCLDWFIRNVVKEIMYTFGFF</sequence>
<dbReference type="SUPFAM" id="SSF57903">
    <property type="entry name" value="FYVE/PHD zinc finger"/>
    <property type="match status" value="1"/>
</dbReference>
<dbReference type="EMBL" id="SDAM02000166">
    <property type="protein sequence ID" value="KAH6826471.1"/>
    <property type="molecule type" value="Genomic_DNA"/>
</dbReference>
<dbReference type="PROSITE" id="PS00518">
    <property type="entry name" value="ZF_RING_1"/>
    <property type="match status" value="1"/>
</dbReference>
<organism evidence="8 9">
    <name type="scientific">Perilla frutescens var. hirtella</name>
    <name type="common">Perilla citriodora</name>
    <name type="synonym">Perilla setoyensis</name>
    <dbReference type="NCBI Taxonomy" id="608512"/>
    <lineage>
        <taxon>Eukaryota</taxon>
        <taxon>Viridiplantae</taxon>
        <taxon>Streptophyta</taxon>
        <taxon>Embryophyta</taxon>
        <taxon>Tracheophyta</taxon>
        <taxon>Spermatophyta</taxon>
        <taxon>Magnoliopsida</taxon>
        <taxon>eudicotyledons</taxon>
        <taxon>Gunneridae</taxon>
        <taxon>Pentapetalae</taxon>
        <taxon>asterids</taxon>
        <taxon>lamiids</taxon>
        <taxon>Lamiales</taxon>
        <taxon>Lamiaceae</taxon>
        <taxon>Nepetoideae</taxon>
        <taxon>Elsholtzieae</taxon>
        <taxon>Perilla</taxon>
    </lineage>
</organism>
<dbReference type="Pfam" id="PF00628">
    <property type="entry name" value="PHD"/>
    <property type="match status" value="1"/>
</dbReference>
<dbReference type="InterPro" id="IPR019787">
    <property type="entry name" value="Znf_PHD-finger"/>
</dbReference>
<evidence type="ECO:0000256" key="5">
    <source>
        <dbReference type="SAM" id="MobiDB-lite"/>
    </source>
</evidence>
<evidence type="ECO:0000259" key="6">
    <source>
        <dbReference type="PROSITE" id="PS50016"/>
    </source>
</evidence>
<feature type="compositionally biased region" description="Acidic residues" evidence="5">
    <location>
        <begin position="123"/>
        <end position="137"/>
    </location>
</feature>
<gene>
    <name evidence="8" type="ORF">C2S53_014325</name>
</gene>
<evidence type="ECO:0000256" key="4">
    <source>
        <dbReference type="PROSITE-ProRule" id="PRU00175"/>
    </source>
</evidence>
<evidence type="ECO:0000256" key="1">
    <source>
        <dbReference type="ARBA" id="ARBA00022723"/>
    </source>
</evidence>
<dbReference type="PANTHER" id="PTHR47177:SF3">
    <property type="entry name" value="F18C1.6 PROTEIN"/>
    <property type="match status" value="1"/>
</dbReference>
<feature type="compositionally biased region" description="Basic residues" evidence="5">
    <location>
        <begin position="67"/>
        <end position="81"/>
    </location>
</feature>
<dbReference type="Gene3D" id="3.30.40.10">
    <property type="entry name" value="Zinc/RING finger domain, C3HC4 (zinc finger)"/>
    <property type="match status" value="2"/>
</dbReference>
<dbReference type="AlphaFoldDB" id="A0AAD4J3G9"/>
<dbReference type="Proteomes" id="UP001190926">
    <property type="component" value="Unassembled WGS sequence"/>
</dbReference>
<name>A0AAD4J3G9_PERFH</name>
<dbReference type="CDD" id="cd16574">
    <property type="entry name" value="RING-HC_Topors"/>
    <property type="match status" value="1"/>
</dbReference>
<feature type="compositionally biased region" description="Basic and acidic residues" evidence="5">
    <location>
        <begin position="103"/>
        <end position="117"/>
    </location>
</feature>
<feature type="region of interest" description="Disordered" evidence="5">
    <location>
        <begin position="1"/>
        <end position="138"/>
    </location>
</feature>